<keyword evidence="1" id="KW-1185">Reference proteome</keyword>
<sequence>MLLRLPLEIKEKIFFQHLNYHEMSKLRRTSKEVQRIVEKRLNLTFYALQNEVDELFLVKFFELMPRQKYQRRKHPLYQHFNLTAMMNQILESMAFKLERPILEGKCCFYPGKVLDVMLPMLHWIKDQVPDHAKTKYLFKRHWYMEQKKQSLGHDYQIHRQPFSYDPPSGSSCELMEMKREDFPCLLSIGQQFVSVDYNWPHQLTSLNIFVNYLLKHMVNHGEIQQYPKCNMFEKEKDKDKCLIFFNLKEAKRGWSDKDQVEFLLKLIGAENLTGWLADAERVDFHKKWSTKPDEKCIHLTRWLNGMGMPRPLKLRMTTKWAGEEVVARFQSTEKALVEFFDARIVVQSLSVIRKIEKELITYKPSNGYPGCNIRKIWQAINKRLVL</sequence>
<reference evidence="2" key="1">
    <citation type="submission" date="2022-11" db="UniProtKB">
        <authorList>
            <consortium name="WormBaseParasite"/>
        </authorList>
    </citation>
    <scope>IDENTIFICATION</scope>
</reference>
<dbReference type="WBParaSite" id="jg5483">
    <property type="protein sequence ID" value="jg5483"/>
    <property type="gene ID" value="jg5483"/>
</dbReference>
<protein>
    <submittedName>
        <fullName evidence="2">F-box domain-containing protein</fullName>
    </submittedName>
</protein>
<evidence type="ECO:0000313" key="2">
    <source>
        <dbReference type="WBParaSite" id="jg5483"/>
    </source>
</evidence>
<dbReference type="AlphaFoldDB" id="A0A915EDD8"/>
<dbReference type="PANTHER" id="PTHR13252:SF9">
    <property type="entry name" value="F-BOX ONLY PROTEIN 28"/>
    <property type="match status" value="1"/>
</dbReference>
<dbReference type="Proteomes" id="UP000887574">
    <property type="component" value="Unplaced"/>
</dbReference>
<organism evidence="1 2">
    <name type="scientific">Ditylenchus dipsaci</name>
    <dbReference type="NCBI Taxonomy" id="166011"/>
    <lineage>
        <taxon>Eukaryota</taxon>
        <taxon>Metazoa</taxon>
        <taxon>Ecdysozoa</taxon>
        <taxon>Nematoda</taxon>
        <taxon>Chromadorea</taxon>
        <taxon>Rhabditida</taxon>
        <taxon>Tylenchina</taxon>
        <taxon>Tylenchomorpha</taxon>
        <taxon>Sphaerularioidea</taxon>
        <taxon>Anguinidae</taxon>
        <taxon>Anguininae</taxon>
        <taxon>Ditylenchus</taxon>
    </lineage>
</organism>
<name>A0A915EDD8_9BILA</name>
<dbReference type="InterPro" id="IPR039719">
    <property type="entry name" value="FBXO28"/>
</dbReference>
<dbReference type="GO" id="GO:0000209">
    <property type="term" value="P:protein polyubiquitination"/>
    <property type="evidence" value="ECO:0007669"/>
    <property type="project" value="TreeGrafter"/>
</dbReference>
<evidence type="ECO:0000313" key="1">
    <source>
        <dbReference type="Proteomes" id="UP000887574"/>
    </source>
</evidence>
<accession>A0A915EDD8</accession>
<dbReference type="PANTHER" id="PTHR13252">
    <property type="entry name" value="F-BOX ONLY PROTEIN 28"/>
    <property type="match status" value="1"/>
</dbReference>
<proteinExistence type="predicted"/>